<keyword evidence="6 10" id="KW-0812">Transmembrane</keyword>
<dbReference type="GO" id="GO:0008233">
    <property type="term" value="F:peptidase activity"/>
    <property type="evidence" value="ECO:0007669"/>
    <property type="project" value="UniProtKB-KW"/>
</dbReference>
<dbReference type="OrthoDB" id="5504276at2"/>
<dbReference type="Proteomes" id="UP000001661">
    <property type="component" value="Chromosome"/>
</dbReference>
<evidence type="ECO:0000256" key="2">
    <source>
        <dbReference type="ARBA" id="ARBA00009165"/>
    </source>
</evidence>
<dbReference type="PANTHER" id="PTHR36844">
    <property type="entry name" value="PROTEASE PRSW"/>
    <property type="match status" value="1"/>
</dbReference>
<dbReference type="eggNOG" id="COG2339">
    <property type="taxonomic scope" value="Bacteria"/>
</dbReference>
<dbReference type="GO" id="GO:0005886">
    <property type="term" value="C:plasma membrane"/>
    <property type="evidence" value="ECO:0007669"/>
    <property type="project" value="UniProtKB-SubCell"/>
</dbReference>
<evidence type="ECO:0000256" key="4">
    <source>
        <dbReference type="ARBA" id="ARBA00022475"/>
    </source>
</evidence>
<keyword evidence="4" id="KW-1003">Cell membrane</keyword>
<dbReference type="RefSeq" id="WP_013278994.1">
    <property type="nucleotide sequence ID" value="NC_014378.1"/>
</dbReference>
<feature type="transmembrane region" description="Helical" evidence="10">
    <location>
        <begin position="69"/>
        <end position="93"/>
    </location>
</feature>
<keyword evidence="9 10" id="KW-0472">Membrane</keyword>
<keyword evidence="8 10" id="KW-1133">Transmembrane helix</keyword>
<dbReference type="PIRSF" id="PIRSF016933">
    <property type="entry name" value="PrsW"/>
    <property type="match status" value="1"/>
</dbReference>
<evidence type="ECO:0000256" key="3">
    <source>
        <dbReference type="ARBA" id="ARBA00018997"/>
    </source>
</evidence>
<feature type="transmembrane region" description="Helical" evidence="10">
    <location>
        <begin position="168"/>
        <end position="186"/>
    </location>
</feature>
<keyword evidence="5" id="KW-0645">Protease</keyword>
<feature type="transmembrane region" description="Helical" evidence="10">
    <location>
        <begin position="6"/>
        <end position="22"/>
    </location>
</feature>
<proteinExistence type="inferred from homology"/>
<dbReference type="InterPro" id="IPR026898">
    <property type="entry name" value="PrsW"/>
</dbReference>
<comment type="subcellular location">
    <subcellularLocation>
        <location evidence="1">Cell membrane</location>
        <topology evidence="1">Multi-pass membrane protein</topology>
    </subcellularLocation>
</comment>
<evidence type="ECO:0000313" key="12">
    <source>
        <dbReference type="Proteomes" id="UP000001661"/>
    </source>
</evidence>
<sequence>MRAILILLVSLVPGIIWVYFFYRQDRYEPEPVRLVIKAFIYGGLAIIPVAIIEFPFADQLTATTNPVKLIFLAVVIVGLPEEFFKLSAVYYGFYNSDEFNEVMDGIIYSVSAGLGFAVIENLLYTVVFGYQVGMMRAFVTTLVHASFSGIAGYYLGLAKMEAESQLKLITIGLGQAVLLHGIYDFLVVSNLISMWGVVFLMLAFYVYLIKLIKKADAISPFKP</sequence>
<dbReference type="EMBL" id="CP002105">
    <property type="protein sequence ID" value="ADL13551.1"/>
    <property type="molecule type" value="Genomic_DNA"/>
</dbReference>
<dbReference type="HOGENOM" id="CLU_081250_0_0_9"/>
<dbReference type="GO" id="GO:0006508">
    <property type="term" value="P:proteolysis"/>
    <property type="evidence" value="ECO:0007669"/>
    <property type="project" value="UniProtKB-KW"/>
</dbReference>
<evidence type="ECO:0000256" key="5">
    <source>
        <dbReference type="ARBA" id="ARBA00022670"/>
    </source>
</evidence>
<name>D9QT51_ACEAZ</name>
<feature type="transmembrane region" description="Helical" evidence="10">
    <location>
        <begin position="133"/>
        <end position="156"/>
    </location>
</feature>
<dbReference type="KEGG" id="aar:Acear_2061"/>
<protein>
    <recommendedName>
        <fullName evidence="3">Protease PrsW</fullName>
    </recommendedName>
</protein>
<evidence type="ECO:0000256" key="7">
    <source>
        <dbReference type="ARBA" id="ARBA00022801"/>
    </source>
</evidence>
<dbReference type="InterPro" id="IPR023596">
    <property type="entry name" value="Peptidase_PrsW_arch/bac"/>
</dbReference>
<evidence type="ECO:0000256" key="8">
    <source>
        <dbReference type="ARBA" id="ARBA00022989"/>
    </source>
</evidence>
<evidence type="ECO:0000256" key="9">
    <source>
        <dbReference type="ARBA" id="ARBA00023136"/>
    </source>
</evidence>
<dbReference type="PANTHER" id="PTHR36844:SF1">
    <property type="entry name" value="PROTEASE PRSW"/>
    <property type="match status" value="1"/>
</dbReference>
<evidence type="ECO:0000256" key="6">
    <source>
        <dbReference type="ARBA" id="ARBA00022692"/>
    </source>
</evidence>
<dbReference type="Pfam" id="PF13367">
    <property type="entry name" value="PrsW-protease"/>
    <property type="match status" value="1"/>
</dbReference>
<keyword evidence="12" id="KW-1185">Reference proteome</keyword>
<accession>D9QT51</accession>
<dbReference type="AlphaFoldDB" id="D9QT51"/>
<reference evidence="11 12" key="1">
    <citation type="journal article" date="2010" name="Stand. Genomic Sci.">
        <title>Complete genome sequence of Acetohalobium arabaticum type strain (Z-7288).</title>
        <authorList>
            <person name="Sikorski J."/>
            <person name="Lapidus A."/>
            <person name="Chertkov O."/>
            <person name="Lucas S."/>
            <person name="Copeland A."/>
            <person name="Glavina Del Rio T."/>
            <person name="Nolan M."/>
            <person name="Tice H."/>
            <person name="Cheng J.F."/>
            <person name="Han C."/>
            <person name="Brambilla E."/>
            <person name="Pitluck S."/>
            <person name="Liolios K."/>
            <person name="Ivanova N."/>
            <person name="Mavromatis K."/>
            <person name="Mikhailova N."/>
            <person name="Pati A."/>
            <person name="Bruce D."/>
            <person name="Detter C."/>
            <person name="Tapia R."/>
            <person name="Goodwin L."/>
            <person name="Chen A."/>
            <person name="Palaniappan K."/>
            <person name="Land M."/>
            <person name="Hauser L."/>
            <person name="Chang Y.J."/>
            <person name="Jeffries C.D."/>
            <person name="Rohde M."/>
            <person name="Goker M."/>
            <person name="Spring S."/>
            <person name="Woyke T."/>
            <person name="Bristow J."/>
            <person name="Eisen J.A."/>
            <person name="Markowitz V."/>
            <person name="Hugenholtz P."/>
            <person name="Kyrpides N.C."/>
            <person name="Klenk H.P."/>
        </authorList>
    </citation>
    <scope>NUCLEOTIDE SEQUENCE [LARGE SCALE GENOMIC DNA]</scope>
    <source>
        <strain evidence="12">ATCC 49924 / DSM 5501 / Z-7288</strain>
    </source>
</reference>
<dbReference type="STRING" id="574087.Acear_2061"/>
<gene>
    <name evidence="11" type="ordered locus">Acear_2061</name>
</gene>
<feature type="transmembrane region" description="Helical" evidence="10">
    <location>
        <begin position="105"/>
        <end position="127"/>
    </location>
</feature>
<feature type="transmembrane region" description="Helical" evidence="10">
    <location>
        <begin position="34"/>
        <end position="57"/>
    </location>
</feature>
<comment type="similarity">
    <text evidence="2">Belongs to the protease PrsW family.</text>
</comment>
<evidence type="ECO:0000256" key="1">
    <source>
        <dbReference type="ARBA" id="ARBA00004651"/>
    </source>
</evidence>
<organism evidence="11 12">
    <name type="scientific">Acetohalobium arabaticum (strain ATCC 49924 / DSM 5501 / Z-7288)</name>
    <dbReference type="NCBI Taxonomy" id="574087"/>
    <lineage>
        <taxon>Bacteria</taxon>
        <taxon>Bacillati</taxon>
        <taxon>Bacillota</taxon>
        <taxon>Clostridia</taxon>
        <taxon>Halanaerobiales</taxon>
        <taxon>Halobacteroidaceae</taxon>
        <taxon>Acetohalobium</taxon>
    </lineage>
</organism>
<evidence type="ECO:0000256" key="10">
    <source>
        <dbReference type="SAM" id="Phobius"/>
    </source>
</evidence>
<keyword evidence="7" id="KW-0378">Hydrolase</keyword>
<feature type="transmembrane region" description="Helical" evidence="10">
    <location>
        <begin position="192"/>
        <end position="212"/>
    </location>
</feature>
<evidence type="ECO:0000313" key="11">
    <source>
        <dbReference type="EMBL" id="ADL13551.1"/>
    </source>
</evidence>